<dbReference type="PROSITE" id="PS51733">
    <property type="entry name" value="BPL_LPL_CATALYTIC"/>
    <property type="match status" value="1"/>
</dbReference>
<dbReference type="Proteomes" id="UP001175001">
    <property type="component" value="Unassembled WGS sequence"/>
</dbReference>
<keyword evidence="5" id="KW-1185">Reference proteome</keyword>
<dbReference type="Gene3D" id="3.30.930.10">
    <property type="entry name" value="Bira Bifunctional Protein, Domain 2"/>
    <property type="match status" value="1"/>
</dbReference>
<feature type="domain" description="BPL/LPL catalytic" evidence="3">
    <location>
        <begin position="332"/>
        <end position="545"/>
    </location>
</feature>
<dbReference type="SUPFAM" id="SSF55681">
    <property type="entry name" value="Class II aaRS and biotin synthetases"/>
    <property type="match status" value="1"/>
</dbReference>
<comment type="similarity">
    <text evidence="1">Belongs to the biotin--protein ligase family.</text>
</comment>
<proteinExistence type="inferred from homology"/>
<dbReference type="Pfam" id="PF09825">
    <property type="entry name" value="BPL_N"/>
    <property type="match status" value="1"/>
</dbReference>
<dbReference type="InterPro" id="IPR045864">
    <property type="entry name" value="aa-tRNA-synth_II/BPL/LPL"/>
</dbReference>
<keyword evidence="2 4" id="KW-0436">Ligase</keyword>
<dbReference type="PANTHER" id="PTHR12835:SF5">
    <property type="entry name" value="BIOTIN--PROTEIN LIGASE"/>
    <property type="match status" value="1"/>
</dbReference>
<dbReference type="CDD" id="cd03144">
    <property type="entry name" value="GATase1_ScBLP_like"/>
    <property type="match status" value="1"/>
</dbReference>
<evidence type="ECO:0000259" key="3">
    <source>
        <dbReference type="PROSITE" id="PS51733"/>
    </source>
</evidence>
<accession>A0AA39WCH1</accession>
<dbReference type="InterPro" id="IPR004408">
    <property type="entry name" value="Biotin_CoA_COase_ligase"/>
</dbReference>
<reference evidence="4" key="1">
    <citation type="submission" date="2023-06" db="EMBL/GenBank/DDBJ databases">
        <title>Multi-omics analyses reveal the molecular pathogenesis toolkit of Lasiodiplodia hormozganensis, a cross-kingdom pathogen.</title>
        <authorList>
            <person name="Felix C."/>
            <person name="Meneses R."/>
            <person name="Goncalves M.F.M."/>
            <person name="Tilleman L."/>
            <person name="Duarte A.S."/>
            <person name="Jorrin-Novo J.V."/>
            <person name="Van De Peer Y."/>
            <person name="Deforce D."/>
            <person name="Van Nieuwerburgh F."/>
            <person name="Esteves A.C."/>
            <person name="Alves A."/>
        </authorList>
    </citation>
    <scope>NUCLEOTIDE SEQUENCE</scope>
    <source>
        <strain evidence="4">CBS 339.90</strain>
    </source>
</reference>
<dbReference type="Pfam" id="PF03099">
    <property type="entry name" value="BPL_LplA_LipB"/>
    <property type="match status" value="1"/>
</dbReference>
<dbReference type="AlphaFoldDB" id="A0AA39WCH1"/>
<dbReference type="GO" id="GO:0005737">
    <property type="term" value="C:cytoplasm"/>
    <property type="evidence" value="ECO:0007669"/>
    <property type="project" value="TreeGrafter"/>
</dbReference>
<dbReference type="EMBL" id="JAUJDW010000212">
    <property type="protein sequence ID" value="KAK0612715.1"/>
    <property type="molecule type" value="Genomic_DNA"/>
</dbReference>
<organism evidence="4 5">
    <name type="scientific">Lasiodiplodia hormozganensis</name>
    <dbReference type="NCBI Taxonomy" id="869390"/>
    <lineage>
        <taxon>Eukaryota</taxon>
        <taxon>Fungi</taxon>
        <taxon>Dikarya</taxon>
        <taxon>Ascomycota</taxon>
        <taxon>Pezizomycotina</taxon>
        <taxon>Dothideomycetes</taxon>
        <taxon>Dothideomycetes incertae sedis</taxon>
        <taxon>Botryosphaeriales</taxon>
        <taxon>Botryosphaeriaceae</taxon>
        <taxon>Lasiodiplodia</taxon>
    </lineage>
</organism>
<sequence>MPGGADLSYCRTLNGEGNRRITQYVNGGGHYLGFCAGGYYACARCEFEVGGEMEVVGDRELAFYPGICRGLAFPGFVYRSEAGARAVELEVNKRALAGSTVPETFRCYYNGGGVFVDAKKLEDRGVEILASYTEHLRVDSGEGSAAIVYRKVGEGGVILTGLHPEFAAVNLTKGEDVPGYSELVKALANDDKRRTDFITACLMKVGLRVNTEPQAVPHLSSLHLTSANPSDVAQLVASWRDIITILEDGQEYIKDEHDTFHLRKSMGSLPQHALVGVSEESDKTDDSSGNGDRILDYDKVIKHLIVHESDRPSSKETPYWNHDTFFSNLDHYRAQSTNSLSEFGRYLLYGEVLTSTSTMIEKNPALLKHLPSGFTATATTQVAARGRGTNVWVAPPGALMFTTVLRHPITLSHAPIVFIQYVAAMAIVSAVQTYEPGYAKLPIRLKWPNDIYALDPSSPAFASSGNSSSSPSPSDYVKISGVLVNSSYQDSEFTVVVGVGFNLANAAPTTSVDALAKAHGLPPVKAEKLLACIMTRFQELYAKFCRNGWDGELQEMYYRLWLHQDQVVVLENEGGIKAQIKGITSDWGLLLAEELGWEDRKTGKMWALQSDSNSFDFFKGLLKRKV</sequence>
<name>A0AA39WCH1_9PEZI</name>
<dbReference type="NCBIfam" id="TIGR00121">
    <property type="entry name" value="birA_ligase"/>
    <property type="match status" value="1"/>
</dbReference>
<gene>
    <name evidence="4" type="primary">BPL1_0</name>
    <name evidence="4" type="ORF">DIS24_g12001</name>
</gene>
<dbReference type="PANTHER" id="PTHR12835">
    <property type="entry name" value="BIOTIN PROTEIN LIGASE"/>
    <property type="match status" value="1"/>
</dbReference>
<comment type="caution">
    <text evidence="4">The sequence shown here is derived from an EMBL/GenBank/DDBJ whole genome shotgun (WGS) entry which is preliminary data.</text>
</comment>
<evidence type="ECO:0000256" key="2">
    <source>
        <dbReference type="ARBA" id="ARBA00022598"/>
    </source>
</evidence>
<dbReference type="InterPro" id="IPR004143">
    <property type="entry name" value="BPL_LPL_catalytic"/>
</dbReference>
<dbReference type="GO" id="GO:0004077">
    <property type="term" value="F:biotin--[biotin carboxyl-carrier protein] ligase activity"/>
    <property type="evidence" value="ECO:0007669"/>
    <property type="project" value="InterPro"/>
</dbReference>
<evidence type="ECO:0000313" key="4">
    <source>
        <dbReference type="EMBL" id="KAK0612715.1"/>
    </source>
</evidence>
<protein>
    <submittedName>
        <fullName evidence="4">Biotin--protein ligase</fullName>
    </submittedName>
</protein>
<evidence type="ECO:0000256" key="1">
    <source>
        <dbReference type="ARBA" id="ARBA00009934"/>
    </source>
</evidence>
<evidence type="ECO:0000313" key="5">
    <source>
        <dbReference type="Proteomes" id="UP001175001"/>
    </source>
</evidence>
<dbReference type="InterPro" id="IPR019197">
    <property type="entry name" value="Biotin-prot_ligase_N"/>
</dbReference>